<accession>A0AA41UHE5</accession>
<evidence type="ECO:0000313" key="2">
    <source>
        <dbReference type="Proteomes" id="UP001165341"/>
    </source>
</evidence>
<dbReference type="Gene3D" id="3.40.960.10">
    <property type="entry name" value="VSR Endonuclease"/>
    <property type="match status" value="1"/>
</dbReference>
<comment type="caution">
    <text evidence="1">The sequence shown here is derived from an EMBL/GenBank/DDBJ whole genome shotgun (WGS) entry which is preliminary data.</text>
</comment>
<dbReference type="Proteomes" id="UP001165341">
    <property type="component" value="Unassembled WGS sequence"/>
</dbReference>
<proteinExistence type="predicted"/>
<dbReference type="EMBL" id="JALGAR010000002">
    <property type="protein sequence ID" value="MCI4658344.1"/>
    <property type="molecule type" value="Genomic_DNA"/>
</dbReference>
<organism evidence="1 2">
    <name type="scientific">Cryobacterium zhongshanensis</name>
    <dbReference type="NCBI Taxonomy" id="2928153"/>
    <lineage>
        <taxon>Bacteria</taxon>
        <taxon>Bacillati</taxon>
        <taxon>Actinomycetota</taxon>
        <taxon>Actinomycetes</taxon>
        <taxon>Micrococcales</taxon>
        <taxon>Microbacteriaceae</taxon>
        <taxon>Cryobacterium</taxon>
    </lineage>
</organism>
<sequence length="296" mass="32637">MTWSEYFQDSNVQIAETAALLAAGATWRSLQAAVDNGFLIRARRGHYALPGTDVHLLEAVRLGGRLACVSAAAHAGVFALDNSFAHIHVHPTGSRLRAPHNRFELLTDRNRDGVELHWGRLLDSEAGTEYRVGLTDAIVQVFRCQEAKFAMAALDSALHQRLIGDEDVATIFAALPARFWALRPFVDARSDSGQETVLRCIVREAGYAFESQVSIAGVGRVDMVVEGCLVVEADSRKFHDGWSAHVRDRTRDCDLAALGYMTYRALYRDIIHNPARVVSAIAGLLAANRHYRTVIT</sequence>
<evidence type="ECO:0000313" key="1">
    <source>
        <dbReference type="EMBL" id="MCI4658344.1"/>
    </source>
</evidence>
<keyword evidence="2" id="KW-1185">Reference proteome</keyword>
<protein>
    <recommendedName>
        <fullName evidence="3">DUF559 domain-containing protein</fullName>
    </recommendedName>
</protein>
<dbReference type="AlphaFoldDB" id="A0AA41UHE5"/>
<evidence type="ECO:0008006" key="3">
    <source>
        <dbReference type="Google" id="ProtNLM"/>
    </source>
</evidence>
<dbReference type="RefSeq" id="WP_243012085.1">
    <property type="nucleotide sequence ID" value="NZ_JALGAR010000002.1"/>
</dbReference>
<name>A0AA41UHE5_9MICO</name>
<gene>
    <name evidence="1" type="ORF">MQH31_11050</name>
</gene>
<reference evidence="1" key="1">
    <citation type="submission" date="2022-03" db="EMBL/GenBank/DDBJ databases">
        <title>Cryobacterium sp. nov. strain ZS14-85, isolated from Antarctic soil.</title>
        <authorList>
            <person name="Li J."/>
            <person name="Niu G."/>
        </authorList>
    </citation>
    <scope>NUCLEOTIDE SEQUENCE</scope>
    <source>
        <strain evidence="1">ZS14-85</strain>
    </source>
</reference>